<keyword evidence="6" id="KW-1185">Reference proteome</keyword>
<comment type="caution">
    <text evidence="5">The sequence shown here is derived from an EMBL/GenBank/DDBJ whole genome shotgun (WGS) entry which is preliminary data.</text>
</comment>
<evidence type="ECO:0000259" key="4">
    <source>
        <dbReference type="PROSITE" id="PS01124"/>
    </source>
</evidence>
<keyword evidence="1" id="KW-0805">Transcription regulation</keyword>
<dbReference type="EMBL" id="BAAABV010000028">
    <property type="protein sequence ID" value="GAA0316452.1"/>
    <property type="molecule type" value="Genomic_DNA"/>
</dbReference>
<name>A0ABP3FI42_9ACTN</name>
<organism evidence="5 6">
    <name type="scientific">Streptomyces polychromogenes</name>
    <dbReference type="NCBI Taxonomy" id="67342"/>
    <lineage>
        <taxon>Bacteria</taxon>
        <taxon>Bacillati</taxon>
        <taxon>Actinomycetota</taxon>
        <taxon>Actinomycetes</taxon>
        <taxon>Kitasatosporales</taxon>
        <taxon>Streptomycetaceae</taxon>
        <taxon>Streptomyces</taxon>
    </lineage>
</organism>
<evidence type="ECO:0000256" key="1">
    <source>
        <dbReference type="ARBA" id="ARBA00023015"/>
    </source>
</evidence>
<dbReference type="Gene3D" id="1.10.10.60">
    <property type="entry name" value="Homeodomain-like"/>
    <property type="match status" value="1"/>
</dbReference>
<dbReference type="RefSeq" id="WP_344167042.1">
    <property type="nucleotide sequence ID" value="NZ_BAAABV010000028.1"/>
</dbReference>
<evidence type="ECO:0000313" key="6">
    <source>
        <dbReference type="Proteomes" id="UP001501867"/>
    </source>
</evidence>
<protein>
    <recommendedName>
        <fullName evidence="4">HTH araC/xylS-type domain-containing protein</fullName>
    </recommendedName>
</protein>
<dbReference type="InterPro" id="IPR018060">
    <property type="entry name" value="HTH_AraC"/>
</dbReference>
<dbReference type="SMART" id="SM00342">
    <property type="entry name" value="HTH_ARAC"/>
    <property type="match status" value="1"/>
</dbReference>
<dbReference type="PANTHER" id="PTHR46796">
    <property type="entry name" value="HTH-TYPE TRANSCRIPTIONAL ACTIVATOR RHAS-RELATED"/>
    <property type="match status" value="1"/>
</dbReference>
<evidence type="ECO:0000313" key="5">
    <source>
        <dbReference type="EMBL" id="GAA0316452.1"/>
    </source>
</evidence>
<reference evidence="6" key="1">
    <citation type="journal article" date="2019" name="Int. J. Syst. Evol. Microbiol.">
        <title>The Global Catalogue of Microorganisms (GCM) 10K type strain sequencing project: providing services to taxonomists for standard genome sequencing and annotation.</title>
        <authorList>
            <consortium name="The Broad Institute Genomics Platform"/>
            <consortium name="The Broad Institute Genome Sequencing Center for Infectious Disease"/>
            <person name="Wu L."/>
            <person name="Ma J."/>
        </authorList>
    </citation>
    <scope>NUCLEOTIDE SEQUENCE [LARGE SCALE GENOMIC DNA]</scope>
    <source>
        <strain evidence="6">JCM 4505</strain>
    </source>
</reference>
<dbReference type="Pfam" id="PF12833">
    <property type="entry name" value="HTH_18"/>
    <property type="match status" value="1"/>
</dbReference>
<dbReference type="InterPro" id="IPR009057">
    <property type="entry name" value="Homeodomain-like_sf"/>
</dbReference>
<gene>
    <name evidence="5" type="ORF">GCM10010302_64440</name>
</gene>
<feature type="domain" description="HTH araC/xylS-type" evidence="4">
    <location>
        <begin position="222"/>
        <end position="324"/>
    </location>
</feature>
<dbReference type="InterPro" id="IPR050204">
    <property type="entry name" value="AraC_XylS_family_regulators"/>
</dbReference>
<evidence type="ECO:0000256" key="2">
    <source>
        <dbReference type="ARBA" id="ARBA00023125"/>
    </source>
</evidence>
<dbReference type="Proteomes" id="UP001501867">
    <property type="component" value="Unassembled WGS sequence"/>
</dbReference>
<evidence type="ECO:0000256" key="3">
    <source>
        <dbReference type="ARBA" id="ARBA00023163"/>
    </source>
</evidence>
<dbReference type="PROSITE" id="PS01124">
    <property type="entry name" value="HTH_ARAC_FAMILY_2"/>
    <property type="match status" value="1"/>
</dbReference>
<accession>A0ABP3FI42</accession>
<dbReference type="PANTHER" id="PTHR46796:SF12">
    <property type="entry name" value="HTH-TYPE DNA-BINDING TRANSCRIPTIONAL ACTIVATOR EUTR"/>
    <property type="match status" value="1"/>
</dbReference>
<keyword evidence="3" id="KW-0804">Transcription</keyword>
<proteinExistence type="predicted"/>
<sequence length="328" mass="34605">MRRTLAPERRDCATRNPDEFAAFLESVYGARLGVRAPAPAARPYRISCVATPAAVAGELELPGTLGFAAGPPALLVVSTLLAGHVTVADGREEHRFGPGHTFLSGRPGRPRTARTEDAAVESLAVPWTAVQAAAHRTGPCSRRPVRFTGLAPLDDAGAGIWRRTADFVRRSLFATDPRPAPLVLAESGRLLAATALAVFPNDTVPAPADRTEGPDGTSDTLRRAVAFIDDNADRDIGLADIAGSVPVTPRALQYAFARHAGTTPLAYLRRVRLAQVHAELQAADPAGPVTVTEVAARWGFGHAGRFAAAYRAAYGASPSQTLRFRAGD</sequence>
<dbReference type="SUPFAM" id="SSF46689">
    <property type="entry name" value="Homeodomain-like"/>
    <property type="match status" value="2"/>
</dbReference>
<keyword evidence="2" id="KW-0238">DNA-binding</keyword>